<name>E6YJ44_BARC7</name>
<dbReference type="EMBL" id="FN645454">
    <property type="protein sequence ID" value="CBI76882.1"/>
    <property type="molecule type" value="Genomic_DNA"/>
</dbReference>
<proteinExistence type="predicted"/>
<keyword evidence="2" id="KW-1185">Reference proteome</keyword>
<gene>
    <name evidence="1" type="ordered locus">BARCL_1210</name>
</gene>
<reference evidence="1 2" key="2">
    <citation type="journal article" date="2011" name="PLoS Genet.">
        <title>Parallel evolution of a type IV secretion system in radiating lineages of the host-restricted bacterial pathogen Bartonella.</title>
        <authorList>
            <person name="Engel P."/>
            <person name="Salzburger W."/>
            <person name="Liesch M."/>
            <person name="Chang C.C."/>
            <person name="Maruyama S."/>
            <person name="Lanz C."/>
            <person name="Calteau A."/>
            <person name="Lajus A."/>
            <person name="Medigue C."/>
            <person name="Schuster S.C."/>
            <person name="Dehio C."/>
        </authorList>
    </citation>
    <scope>NUCLEOTIDE SEQUENCE [LARGE SCALE GENOMIC DNA]</scope>
    <source>
        <strain evidence="2">CIP 104772 / 73</strain>
    </source>
</reference>
<sequence length="29" mass="3470">MAKDVWNLWLECDEVRRLVSGRVEEILLP</sequence>
<reference evidence="2" key="1">
    <citation type="submission" date="2009-11" db="EMBL/GenBank/DDBJ databases">
        <title>Genome sequencing of Bartonella species and comparative genomics.</title>
        <authorList>
            <person name="Engel P."/>
            <person name="Salzburger W."/>
            <person name="Marius L."/>
            <person name="Chao-Chin C."/>
            <person name="Soichi M."/>
            <person name="Christa L."/>
            <person name="Alexandra C."/>
            <person name="Aurelie L."/>
            <person name="Claudine M."/>
            <person name="Stephan S.C."/>
            <person name="Christoph D."/>
        </authorList>
    </citation>
    <scope>NUCLEOTIDE SEQUENCE [LARGE SCALE GENOMIC DNA]</scope>
    <source>
        <strain evidence="2">CIP 104772 / 73</strain>
    </source>
</reference>
<organism evidence="1 2">
    <name type="scientific">Bartonella clarridgeiae (strain CCUG 45776 / CIP 104772 / 73)</name>
    <dbReference type="NCBI Taxonomy" id="696125"/>
    <lineage>
        <taxon>Bacteria</taxon>
        <taxon>Pseudomonadati</taxon>
        <taxon>Pseudomonadota</taxon>
        <taxon>Alphaproteobacteria</taxon>
        <taxon>Hyphomicrobiales</taxon>
        <taxon>Bartonellaceae</taxon>
        <taxon>Bartonella</taxon>
    </lineage>
</organism>
<accession>E6YJ44</accession>
<evidence type="ECO:0000313" key="1">
    <source>
        <dbReference type="EMBL" id="CBI76882.1"/>
    </source>
</evidence>
<dbReference type="Proteomes" id="UP000009101">
    <property type="component" value="Chromosome"/>
</dbReference>
<dbReference type="KEGG" id="bcd:BARCL_1210"/>
<evidence type="ECO:0000313" key="2">
    <source>
        <dbReference type="Proteomes" id="UP000009101"/>
    </source>
</evidence>
<protein>
    <submittedName>
        <fullName evidence="1">Uncharacterized protein</fullName>
    </submittedName>
</protein>
<dbReference type="HOGENOM" id="CLU_3408768_0_0_5"/>
<dbReference type="AlphaFoldDB" id="E6YJ44"/>